<dbReference type="HOGENOM" id="CLU_2486366_0_0_1"/>
<sequence length="87" mass="8502">MSPHALTTLTLAPAASTFVAAASKLAPAASTLAAAASQLAPTASTLAAATSKLALAASHMLRHCLQMSVNDTTRPGSVAKCTGNGVI</sequence>
<reference evidence="3" key="1">
    <citation type="journal article" date="2013" name="Science">
        <title>The Amborella genome and the evolution of flowering plants.</title>
        <authorList>
            <consortium name="Amborella Genome Project"/>
        </authorList>
    </citation>
    <scope>NUCLEOTIDE SEQUENCE [LARGE SCALE GENOMIC DNA]</scope>
</reference>
<evidence type="ECO:0000313" key="2">
    <source>
        <dbReference type="EMBL" id="ERM98886.1"/>
    </source>
</evidence>
<dbReference type="Gramene" id="ERM98886">
    <property type="protein sequence ID" value="ERM98886"/>
    <property type="gene ID" value="AMTR_s00114p00022160"/>
</dbReference>
<protein>
    <recommendedName>
        <fullName evidence="4">VAN3-binding protein-like auxin canalisation domain-containing protein</fullName>
    </recommendedName>
</protein>
<dbReference type="AlphaFoldDB" id="W1NPU2"/>
<dbReference type="EMBL" id="KI395136">
    <property type="protein sequence ID" value="ERM98886.1"/>
    <property type="molecule type" value="Genomic_DNA"/>
</dbReference>
<gene>
    <name evidence="2" type="ORF">AMTR_s00114p00022160</name>
</gene>
<dbReference type="Proteomes" id="UP000017836">
    <property type="component" value="Unassembled WGS sequence"/>
</dbReference>
<keyword evidence="3" id="KW-1185">Reference proteome</keyword>
<evidence type="ECO:0008006" key="4">
    <source>
        <dbReference type="Google" id="ProtNLM"/>
    </source>
</evidence>
<evidence type="ECO:0000256" key="1">
    <source>
        <dbReference type="SAM" id="SignalP"/>
    </source>
</evidence>
<evidence type="ECO:0000313" key="3">
    <source>
        <dbReference type="Proteomes" id="UP000017836"/>
    </source>
</evidence>
<name>W1NPU2_AMBTC</name>
<feature type="chain" id="PRO_5004807820" description="VAN3-binding protein-like auxin canalisation domain-containing protein" evidence="1">
    <location>
        <begin position="22"/>
        <end position="87"/>
    </location>
</feature>
<proteinExistence type="predicted"/>
<organism evidence="2 3">
    <name type="scientific">Amborella trichopoda</name>
    <dbReference type="NCBI Taxonomy" id="13333"/>
    <lineage>
        <taxon>Eukaryota</taxon>
        <taxon>Viridiplantae</taxon>
        <taxon>Streptophyta</taxon>
        <taxon>Embryophyta</taxon>
        <taxon>Tracheophyta</taxon>
        <taxon>Spermatophyta</taxon>
        <taxon>Magnoliopsida</taxon>
        <taxon>Amborellales</taxon>
        <taxon>Amborellaceae</taxon>
        <taxon>Amborella</taxon>
    </lineage>
</organism>
<feature type="signal peptide" evidence="1">
    <location>
        <begin position="1"/>
        <end position="21"/>
    </location>
</feature>
<accession>W1NPU2</accession>
<keyword evidence="1" id="KW-0732">Signal</keyword>